<feature type="region of interest" description="Disordered" evidence="1">
    <location>
        <begin position="27"/>
        <end position="51"/>
    </location>
</feature>
<reference evidence="4" key="1">
    <citation type="submission" date="2016-04" db="EMBL/GenBank/DDBJ databases">
        <authorList>
            <person name="Chen L."/>
            <person name="Zhuang W."/>
            <person name="Wang G."/>
        </authorList>
    </citation>
    <scope>NUCLEOTIDE SEQUENCE [LARGE SCALE GENOMIC DNA]</scope>
    <source>
        <strain evidence="4">208</strain>
    </source>
</reference>
<gene>
    <name evidence="3" type="ORF">A4R26_05710</name>
</gene>
<evidence type="ECO:0000256" key="2">
    <source>
        <dbReference type="SAM" id="SignalP"/>
    </source>
</evidence>
<dbReference type="EMBL" id="LWBP01000199">
    <property type="protein sequence ID" value="OQP56651.1"/>
    <property type="molecule type" value="Genomic_DNA"/>
</dbReference>
<name>A0A1V9FED6_9BACT</name>
<evidence type="ECO:0000313" key="4">
    <source>
        <dbReference type="Proteomes" id="UP000192276"/>
    </source>
</evidence>
<sequence length="190" mass="20336">MKHMFLRSASVLVVSAALLFTACKKGDAGPAGEKGDKGDTGATGATGSTGKPGSANVIYSEWLNVTFNAVDTFFEAAIDAPKIVDSIIEKGEVKVYWNINTSTAPSIVALPYADNGLIFGAKDLFVFPVIQAGNIYIESTYNVGTRPSTNDPNIPVWQYRYVIIPGGMAARSGVNWNDYAQVKEYLGLKD</sequence>
<dbReference type="PROSITE" id="PS51257">
    <property type="entry name" value="PROKAR_LIPOPROTEIN"/>
    <property type="match status" value="1"/>
</dbReference>
<dbReference type="AlphaFoldDB" id="A0A1V9FED6"/>
<evidence type="ECO:0000256" key="1">
    <source>
        <dbReference type="SAM" id="MobiDB-lite"/>
    </source>
</evidence>
<comment type="caution">
    <text evidence="3">The sequence shown here is derived from an EMBL/GenBank/DDBJ whole genome shotgun (WGS) entry which is preliminary data.</text>
</comment>
<dbReference type="Proteomes" id="UP000192276">
    <property type="component" value="Unassembled WGS sequence"/>
</dbReference>
<evidence type="ECO:0008006" key="5">
    <source>
        <dbReference type="Google" id="ProtNLM"/>
    </source>
</evidence>
<accession>A0A1V9FED6</accession>
<dbReference type="RefSeq" id="WP_081168896.1">
    <property type="nucleotide sequence ID" value="NZ_LWBP01000199.1"/>
</dbReference>
<evidence type="ECO:0000313" key="3">
    <source>
        <dbReference type="EMBL" id="OQP56651.1"/>
    </source>
</evidence>
<keyword evidence="4" id="KW-1185">Reference proteome</keyword>
<feature type="chain" id="PRO_5012619043" description="Collagen-like protein" evidence="2">
    <location>
        <begin position="25"/>
        <end position="190"/>
    </location>
</feature>
<dbReference type="Gene3D" id="1.20.5.320">
    <property type="entry name" value="6-Phosphogluconate Dehydrogenase, domain 3"/>
    <property type="match status" value="1"/>
</dbReference>
<feature type="signal peptide" evidence="2">
    <location>
        <begin position="1"/>
        <end position="24"/>
    </location>
</feature>
<dbReference type="STRING" id="550983.A4R26_05710"/>
<keyword evidence="2" id="KW-0732">Signal</keyword>
<organism evidence="3 4">
    <name type="scientific">Niastella populi</name>
    <dbReference type="NCBI Taxonomy" id="550983"/>
    <lineage>
        <taxon>Bacteria</taxon>
        <taxon>Pseudomonadati</taxon>
        <taxon>Bacteroidota</taxon>
        <taxon>Chitinophagia</taxon>
        <taxon>Chitinophagales</taxon>
        <taxon>Chitinophagaceae</taxon>
        <taxon>Niastella</taxon>
    </lineage>
</organism>
<feature type="compositionally biased region" description="Low complexity" evidence="1">
    <location>
        <begin position="40"/>
        <end position="51"/>
    </location>
</feature>
<proteinExistence type="predicted"/>
<protein>
    <recommendedName>
        <fullName evidence="5">Collagen-like protein</fullName>
    </recommendedName>
</protein>